<organism evidence="8 9">
    <name type="scientific">candidate division CSSED10-310 bacterium</name>
    <dbReference type="NCBI Taxonomy" id="2855610"/>
    <lineage>
        <taxon>Bacteria</taxon>
        <taxon>Bacteria division CSSED10-310</taxon>
    </lineage>
</organism>
<dbReference type="Gene3D" id="2.40.50.140">
    <property type="entry name" value="Nucleic acid-binding proteins"/>
    <property type="match status" value="1"/>
</dbReference>
<keyword evidence="3 5" id="KW-1133">Transmembrane helix</keyword>
<evidence type="ECO:0000259" key="6">
    <source>
        <dbReference type="Pfam" id="PF01957"/>
    </source>
</evidence>
<dbReference type="InterPro" id="IPR038765">
    <property type="entry name" value="Papain-like_cys_pep_sf"/>
</dbReference>
<evidence type="ECO:0000256" key="3">
    <source>
        <dbReference type="ARBA" id="ARBA00022989"/>
    </source>
</evidence>
<dbReference type="PANTHER" id="PTHR33507:SF4">
    <property type="entry name" value="NODULATION COMPETITIVENESS PROTEIN NFED"/>
    <property type="match status" value="1"/>
</dbReference>
<evidence type="ECO:0000259" key="7">
    <source>
        <dbReference type="Pfam" id="PF12969"/>
    </source>
</evidence>
<feature type="transmembrane region" description="Helical" evidence="5">
    <location>
        <begin position="671"/>
        <end position="689"/>
    </location>
</feature>
<dbReference type="Pfam" id="PF12969">
    <property type="entry name" value="DUF3857"/>
    <property type="match status" value="1"/>
</dbReference>
<dbReference type="Pfam" id="PF01957">
    <property type="entry name" value="NfeD"/>
    <property type="match status" value="1"/>
</dbReference>
<evidence type="ECO:0000313" key="8">
    <source>
        <dbReference type="EMBL" id="MFC1849529.1"/>
    </source>
</evidence>
<sequence length="766" mass="88794">MSDSKVRNTLNPHIIMLVLFIIWGVQYTFAAEDFYSVSPAFPPWVQEEKIPAKIPAVDRDQSLDVRYLLIDRQTRVSSQTVERFNHYARQILSVAGIQDRSELVFGFDPAYETLTLHYIQIHRNRQVIPVLDQAELRVVQQERELDRRIYNGQLTLFAFVHDVRVDDVIEYAYSIAGVNPVLRDHFTSATYVGWSVPVIKYRYRLLWPAQRELFIKNQNTAVQPVIRDVGSFREYSWSLNNTRAIKEEDKLPSWYDPYPWIQFSEFATWRQVVDWALPLYVAPPALPQSLQAHIKQWSSVHLSDEKRLLAAIRFVQDNIRYLGMELGPHSLQPHDPQTVYKRRFGDCKDKSWLLIIILRHLGYDSYPALVDTESQHFVAEMLPSPQVFNHVIVNIRFQNHNLWIDPSQSYQRGHLGQYRTSEYQLALVLKPNEKELTAISQKIPDSPRISIFEHYTISDYQSPVKLKVISHYRGGKAASLRYHFATESVAAIEKRYLNYFAKRNEKIKLAGRLEFVDDEDQDLFQTTEKYQIPQFWTDYGHEFKAWSTLNYLSRPSITKRQMPLALSYPMFIRHVIEINVPEEYDIKNEKKSIDTAFLNFSYQVASSRRTITLTYEFKTRADHILPRDMENYLQVLDEIYDSSYYQIWYDTPDAPAPPGMSRFLKVIISRVVFYALVLALLAIPVFRVFRSKITTGKEGIVGEIGEARSPITDQGGVAFVHGERWNVVSTSPEIIEAGEKVVVEAVTGMILKVKAVGKKANSGGSS</sequence>
<dbReference type="InterPro" id="IPR002810">
    <property type="entry name" value="NfeD-like_C"/>
</dbReference>
<keyword evidence="4 5" id="KW-0472">Membrane</keyword>
<reference evidence="8 9" key="1">
    <citation type="submission" date="2024-09" db="EMBL/GenBank/DDBJ databases">
        <title>Laminarin stimulates single cell rates of sulfate reduction while oxygen inhibits transcriptomic activity in coastal marine sediment.</title>
        <authorList>
            <person name="Lindsay M."/>
            <person name="Orcutt B."/>
            <person name="Emerson D."/>
            <person name="Stepanauskas R."/>
            <person name="D'Angelo T."/>
        </authorList>
    </citation>
    <scope>NUCLEOTIDE SEQUENCE [LARGE SCALE GENOMIC DNA]</scope>
    <source>
        <strain evidence="8">SAG AM-311-K15</strain>
    </source>
</reference>
<dbReference type="Gene3D" id="3.10.620.30">
    <property type="match status" value="1"/>
</dbReference>
<comment type="subcellular location">
    <subcellularLocation>
        <location evidence="1">Membrane</location>
        <topology evidence="1">Multi-pass membrane protein</topology>
    </subcellularLocation>
</comment>
<keyword evidence="2 5" id="KW-0812">Transmembrane</keyword>
<dbReference type="Proteomes" id="UP001594351">
    <property type="component" value="Unassembled WGS sequence"/>
</dbReference>
<dbReference type="EMBL" id="JBHPBY010000043">
    <property type="protein sequence ID" value="MFC1849529.1"/>
    <property type="molecule type" value="Genomic_DNA"/>
</dbReference>
<name>A0ABV6YTK2_UNCC1</name>
<gene>
    <name evidence="8" type="ORF">ACFL27_04890</name>
</gene>
<dbReference type="InterPro" id="IPR052165">
    <property type="entry name" value="Membrane_assoc_protease"/>
</dbReference>
<evidence type="ECO:0000256" key="1">
    <source>
        <dbReference type="ARBA" id="ARBA00004141"/>
    </source>
</evidence>
<accession>A0ABV6YTK2</accession>
<feature type="domain" description="DUF3857" evidence="7">
    <location>
        <begin position="78"/>
        <end position="245"/>
    </location>
</feature>
<feature type="domain" description="NfeD-like C-terminal" evidence="6">
    <location>
        <begin position="698"/>
        <end position="754"/>
    </location>
</feature>
<protein>
    <submittedName>
        <fullName evidence="8">DUF3857 domain-containing protein</fullName>
    </submittedName>
</protein>
<dbReference type="InterPro" id="IPR012340">
    <property type="entry name" value="NA-bd_OB-fold"/>
</dbReference>
<dbReference type="Gene3D" id="2.60.40.3140">
    <property type="match status" value="1"/>
</dbReference>
<keyword evidence="9" id="KW-1185">Reference proteome</keyword>
<dbReference type="InterPro" id="IPR024618">
    <property type="entry name" value="DUF3857"/>
</dbReference>
<proteinExistence type="predicted"/>
<evidence type="ECO:0000313" key="9">
    <source>
        <dbReference type="Proteomes" id="UP001594351"/>
    </source>
</evidence>
<evidence type="ECO:0000256" key="5">
    <source>
        <dbReference type="SAM" id="Phobius"/>
    </source>
</evidence>
<dbReference type="Gene3D" id="2.60.120.1130">
    <property type="match status" value="1"/>
</dbReference>
<comment type="caution">
    <text evidence="8">The sequence shown here is derived from an EMBL/GenBank/DDBJ whole genome shotgun (WGS) entry which is preliminary data.</text>
</comment>
<dbReference type="SUPFAM" id="SSF54001">
    <property type="entry name" value="Cysteine proteinases"/>
    <property type="match status" value="1"/>
</dbReference>
<dbReference type="SUPFAM" id="SSF141322">
    <property type="entry name" value="NfeD domain-like"/>
    <property type="match status" value="1"/>
</dbReference>
<evidence type="ECO:0000256" key="4">
    <source>
        <dbReference type="ARBA" id="ARBA00023136"/>
    </source>
</evidence>
<dbReference type="PANTHER" id="PTHR33507">
    <property type="entry name" value="INNER MEMBRANE PROTEIN YBBJ"/>
    <property type="match status" value="1"/>
</dbReference>
<evidence type="ECO:0000256" key="2">
    <source>
        <dbReference type="ARBA" id="ARBA00022692"/>
    </source>
</evidence>